<dbReference type="AlphaFoldDB" id="A0A0A8YIR0"/>
<sequence>MHQCSSQGSRHVTHQHTTPGLKNCRKKVSQEMRSREP</sequence>
<protein>
    <submittedName>
        <fullName evidence="2">Uncharacterized protein</fullName>
    </submittedName>
</protein>
<organism evidence="2">
    <name type="scientific">Arundo donax</name>
    <name type="common">Giant reed</name>
    <name type="synonym">Donax arundinaceus</name>
    <dbReference type="NCBI Taxonomy" id="35708"/>
    <lineage>
        <taxon>Eukaryota</taxon>
        <taxon>Viridiplantae</taxon>
        <taxon>Streptophyta</taxon>
        <taxon>Embryophyta</taxon>
        <taxon>Tracheophyta</taxon>
        <taxon>Spermatophyta</taxon>
        <taxon>Magnoliopsida</taxon>
        <taxon>Liliopsida</taxon>
        <taxon>Poales</taxon>
        <taxon>Poaceae</taxon>
        <taxon>PACMAD clade</taxon>
        <taxon>Arundinoideae</taxon>
        <taxon>Arundineae</taxon>
        <taxon>Arundo</taxon>
    </lineage>
</organism>
<reference evidence="2" key="2">
    <citation type="journal article" date="2015" name="Data Brief">
        <title>Shoot transcriptome of the giant reed, Arundo donax.</title>
        <authorList>
            <person name="Barrero R.A."/>
            <person name="Guerrero F.D."/>
            <person name="Moolhuijzen P."/>
            <person name="Goolsby J.A."/>
            <person name="Tidwell J."/>
            <person name="Bellgard S.E."/>
            <person name="Bellgard M.I."/>
        </authorList>
    </citation>
    <scope>NUCLEOTIDE SEQUENCE</scope>
    <source>
        <tissue evidence="2">Shoot tissue taken approximately 20 cm above the soil surface</tissue>
    </source>
</reference>
<name>A0A0A8YIR0_ARUDO</name>
<proteinExistence type="predicted"/>
<evidence type="ECO:0000313" key="2">
    <source>
        <dbReference type="EMBL" id="JAD25410.1"/>
    </source>
</evidence>
<accession>A0A0A8YIR0</accession>
<reference evidence="2" key="1">
    <citation type="submission" date="2014-09" db="EMBL/GenBank/DDBJ databases">
        <authorList>
            <person name="Magalhaes I.L.F."/>
            <person name="Oliveira U."/>
            <person name="Santos F.R."/>
            <person name="Vidigal T.H.D.A."/>
            <person name="Brescovit A.D."/>
            <person name="Santos A.J."/>
        </authorList>
    </citation>
    <scope>NUCLEOTIDE SEQUENCE</scope>
    <source>
        <tissue evidence="2">Shoot tissue taken approximately 20 cm above the soil surface</tissue>
    </source>
</reference>
<feature type="compositionally biased region" description="Polar residues" evidence="1">
    <location>
        <begin position="1"/>
        <end position="20"/>
    </location>
</feature>
<dbReference type="EMBL" id="GBRH01272485">
    <property type="protein sequence ID" value="JAD25410.1"/>
    <property type="molecule type" value="Transcribed_RNA"/>
</dbReference>
<feature type="compositionally biased region" description="Basic and acidic residues" evidence="1">
    <location>
        <begin position="28"/>
        <end position="37"/>
    </location>
</feature>
<feature type="region of interest" description="Disordered" evidence="1">
    <location>
        <begin position="1"/>
        <end position="37"/>
    </location>
</feature>
<evidence type="ECO:0000256" key="1">
    <source>
        <dbReference type="SAM" id="MobiDB-lite"/>
    </source>
</evidence>